<dbReference type="EMBL" id="AWWV01011746">
    <property type="protein sequence ID" value="OMO70959.1"/>
    <property type="molecule type" value="Genomic_DNA"/>
</dbReference>
<comment type="caution">
    <text evidence="1">The sequence shown here is derived from an EMBL/GenBank/DDBJ whole genome shotgun (WGS) entry which is preliminary data.</text>
</comment>
<accession>A0A1R3HKQ0</accession>
<proteinExistence type="predicted"/>
<sequence length="31" mass="3428">MDYGETKKTRLIGPNAKTFLAAHQTSQTFTA</sequence>
<dbReference type="Proteomes" id="UP000188268">
    <property type="component" value="Unassembled WGS sequence"/>
</dbReference>
<name>A0A1R3HKQ0_COCAP</name>
<dbReference type="AlphaFoldDB" id="A0A1R3HKQ0"/>
<organism evidence="1 2">
    <name type="scientific">Corchorus capsularis</name>
    <name type="common">Jute</name>
    <dbReference type="NCBI Taxonomy" id="210143"/>
    <lineage>
        <taxon>Eukaryota</taxon>
        <taxon>Viridiplantae</taxon>
        <taxon>Streptophyta</taxon>
        <taxon>Embryophyta</taxon>
        <taxon>Tracheophyta</taxon>
        <taxon>Spermatophyta</taxon>
        <taxon>Magnoliopsida</taxon>
        <taxon>eudicotyledons</taxon>
        <taxon>Gunneridae</taxon>
        <taxon>Pentapetalae</taxon>
        <taxon>rosids</taxon>
        <taxon>malvids</taxon>
        <taxon>Malvales</taxon>
        <taxon>Malvaceae</taxon>
        <taxon>Grewioideae</taxon>
        <taxon>Apeibeae</taxon>
        <taxon>Corchorus</taxon>
    </lineage>
</organism>
<reference evidence="1 2" key="1">
    <citation type="submission" date="2013-09" db="EMBL/GenBank/DDBJ databases">
        <title>Corchorus capsularis genome sequencing.</title>
        <authorList>
            <person name="Alam M."/>
            <person name="Haque M.S."/>
            <person name="Islam M.S."/>
            <person name="Emdad E.M."/>
            <person name="Islam M.M."/>
            <person name="Ahmed B."/>
            <person name="Halim A."/>
            <person name="Hossen Q.M.M."/>
            <person name="Hossain M.Z."/>
            <person name="Ahmed R."/>
            <person name="Khan M.M."/>
            <person name="Islam R."/>
            <person name="Rashid M.M."/>
            <person name="Khan S.A."/>
            <person name="Rahman M.S."/>
            <person name="Alam M."/>
        </authorList>
    </citation>
    <scope>NUCLEOTIDE SEQUENCE [LARGE SCALE GENOMIC DNA]</scope>
    <source>
        <strain evidence="2">cv. CVL-1</strain>
        <tissue evidence="1">Whole seedling</tissue>
    </source>
</reference>
<dbReference type="Gramene" id="OMO70959">
    <property type="protein sequence ID" value="OMO70959"/>
    <property type="gene ID" value="CCACVL1_18548"/>
</dbReference>
<keyword evidence="2" id="KW-1185">Reference proteome</keyword>
<evidence type="ECO:0000313" key="1">
    <source>
        <dbReference type="EMBL" id="OMO70959.1"/>
    </source>
</evidence>
<gene>
    <name evidence="1" type="ORF">CCACVL1_18548</name>
</gene>
<protein>
    <submittedName>
        <fullName evidence="1">Uncharacterized protein</fullName>
    </submittedName>
</protein>
<evidence type="ECO:0000313" key="2">
    <source>
        <dbReference type="Proteomes" id="UP000188268"/>
    </source>
</evidence>